<accession>A0A1G7LS20</accession>
<dbReference type="PANTHER" id="PTHR34406:SF1">
    <property type="entry name" value="PROTEIN YCEI"/>
    <property type="match status" value="1"/>
</dbReference>
<reference evidence="3" key="1">
    <citation type="submission" date="2016-10" db="EMBL/GenBank/DDBJ databases">
        <authorList>
            <person name="Varghese N."/>
            <person name="Submissions S."/>
        </authorList>
    </citation>
    <scope>NUCLEOTIDE SEQUENCE [LARGE SCALE GENOMIC DNA]</scope>
    <source>
        <strain evidence="3">DSM 24729</strain>
    </source>
</reference>
<dbReference type="Gene3D" id="2.40.128.110">
    <property type="entry name" value="Lipid/polyisoprenoid-binding, YceI-like"/>
    <property type="match status" value="1"/>
</dbReference>
<proteinExistence type="predicted"/>
<evidence type="ECO:0000259" key="1">
    <source>
        <dbReference type="SMART" id="SM00867"/>
    </source>
</evidence>
<sequence length="209" mass="24049">MNRWRYFLLALLVLSCVGKHKSDAPKVTVKPTVEHNLEIEADTLVLNLEKSKINWVATEMRGIKIRTGIISFKDGFFLIRNGEIVGGTFIVDMETMDVTDVPLHENIARRNLLNHLKSDDFFNTKHYPLSTLELTSVHRIKNDSLKISGNLTIREVTKNIDFFAHQKGDNFKTIFTFNRLDWNIAYEGSLADKTLVDKEVELTIKIRTE</sequence>
<gene>
    <name evidence="2" type="ORF">SAMN04487992_1218</name>
</gene>
<evidence type="ECO:0000313" key="3">
    <source>
        <dbReference type="Proteomes" id="UP000182114"/>
    </source>
</evidence>
<protein>
    <submittedName>
        <fullName evidence="2">Polyisoprenoid-binding protein YceI</fullName>
    </submittedName>
</protein>
<dbReference type="SMART" id="SM00867">
    <property type="entry name" value="YceI"/>
    <property type="match status" value="1"/>
</dbReference>
<dbReference type="RefSeq" id="WP_074539511.1">
    <property type="nucleotide sequence ID" value="NZ_FNBD01000021.1"/>
</dbReference>
<dbReference type="EMBL" id="FNBD01000021">
    <property type="protein sequence ID" value="SDF52348.1"/>
    <property type="molecule type" value="Genomic_DNA"/>
</dbReference>
<evidence type="ECO:0000313" key="2">
    <source>
        <dbReference type="EMBL" id="SDF52348.1"/>
    </source>
</evidence>
<dbReference type="SUPFAM" id="SSF101874">
    <property type="entry name" value="YceI-like"/>
    <property type="match status" value="1"/>
</dbReference>
<dbReference type="InterPro" id="IPR007372">
    <property type="entry name" value="Lipid/polyisoprenoid-bd_YceI"/>
</dbReference>
<organism evidence="2 3">
    <name type="scientific">Cellulophaga baltica</name>
    <dbReference type="NCBI Taxonomy" id="76594"/>
    <lineage>
        <taxon>Bacteria</taxon>
        <taxon>Pseudomonadati</taxon>
        <taxon>Bacteroidota</taxon>
        <taxon>Flavobacteriia</taxon>
        <taxon>Flavobacteriales</taxon>
        <taxon>Flavobacteriaceae</taxon>
        <taxon>Cellulophaga</taxon>
    </lineage>
</organism>
<dbReference type="PROSITE" id="PS51257">
    <property type="entry name" value="PROKAR_LIPOPROTEIN"/>
    <property type="match status" value="1"/>
</dbReference>
<dbReference type="PANTHER" id="PTHR34406">
    <property type="entry name" value="PROTEIN YCEI"/>
    <property type="match status" value="1"/>
</dbReference>
<dbReference type="AlphaFoldDB" id="A0A1G7LS20"/>
<dbReference type="Pfam" id="PF04264">
    <property type="entry name" value="YceI"/>
    <property type="match status" value="1"/>
</dbReference>
<dbReference type="Proteomes" id="UP000182114">
    <property type="component" value="Unassembled WGS sequence"/>
</dbReference>
<name>A0A1G7LS20_9FLAO</name>
<dbReference type="InterPro" id="IPR036761">
    <property type="entry name" value="TTHA0802/YceI-like_sf"/>
</dbReference>
<feature type="domain" description="Lipid/polyisoprenoid-binding YceI-like" evidence="1">
    <location>
        <begin position="45"/>
        <end position="209"/>
    </location>
</feature>
<keyword evidence="3" id="KW-1185">Reference proteome</keyword>